<sequence length="153" mass="16627">MMSRIRNLNDVMVGVLLIALSIFALILARPLNPGTVDAMGPGFFPRLLAAIEMVLGIAIVAQGLLTEGEPFEAWYPRQILFVLGSIAFFALTIDRFGAVIAVAGTVLVSCLARRQTRFIEAVLVAAGMAVFVVLVFRVGLGLPMRVWPWGHIY</sequence>
<dbReference type="RefSeq" id="WP_213373273.1">
    <property type="nucleotide sequence ID" value="NZ_JAHBGC010000021.1"/>
</dbReference>
<name>A0A9W6J8M0_9HYPH</name>
<dbReference type="Proteomes" id="UP001143370">
    <property type="component" value="Unassembled WGS sequence"/>
</dbReference>
<feature type="transmembrane region" description="Helical" evidence="1">
    <location>
        <begin position="118"/>
        <end position="140"/>
    </location>
</feature>
<proteinExistence type="predicted"/>
<feature type="transmembrane region" description="Helical" evidence="1">
    <location>
        <begin position="43"/>
        <end position="65"/>
    </location>
</feature>
<keyword evidence="4" id="KW-1185">Reference proteome</keyword>
<evidence type="ECO:0000256" key="1">
    <source>
        <dbReference type="SAM" id="Phobius"/>
    </source>
</evidence>
<evidence type="ECO:0000259" key="2">
    <source>
        <dbReference type="Pfam" id="PF07331"/>
    </source>
</evidence>
<accession>A0A9W6J8M0</accession>
<dbReference type="EMBL" id="BSFJ01000013">
    <property type="protein sequence ID" value="GLK72352.1"/>
    <property type="molecule type" value="Genomic_DNA"/>
</dbReference>
<dbReference type="AlphaFoldDB" id="A0A9W6J8M0"/>
<evidence type="ECO:0000313" key="3">
    <source>
        <dbReference type="EMBL" id="GLK72352.1"/>
    </source>
</evidence>
<feature type="domain" description="DUF1468" evidence="2">
    <location>
        <begin position="12"/>
        <end position="144"/>
    </location>
</feature>
<keyword evidence="1" id="KW-1133">Transmembrane helix</keyword>
<keyword evidence="1" id="KW-0812">Transmembrane</keyword>
<reference evidence="3" key="2">
    <citation type="submission" date="2023-01" db="EMBL/GenBank/DDBJ databases">
        <authorList>
            <person name="Sun Q."/>
            <person name="Evtushenko L."/>
        </authorList>
    </citation>
    <scope>NUCLEOTIDE SEQUENCE</scope>
    <source>
        <strain evidence="3">VKM B-2484</strain>
    </source>
</reference>
<comment type="caution">
    <text evidence="3">The sequence shown here is derived from an EMBL/GenBank/DDBJ whole genome shotgun (WGS) entry which is preliminary data.</text>
</comment>
<dbReference type="Pfam" id="PF07331">
    <property type="entry name" value="TctB"/>
    <property type="match status" value="1"/>
</dbReference>
<organism evidence="3 4">
    <name type="scientific">Ancylobacter dichloromethanicus</name>
    <dbReference type="NCBI Taxonomy" id="518825"/>
    <lineage>
        <taxon>Bacteria</taxon>
        <taxon>Pseudomonadati</taxon>
        <taxon>Pseudomonadota</taxon>
        <taxon>Alphaproteobacteria</taxon>
        <taxon>Hyphomicrobiales</taxon>
        <taxon>Xanthobacteraceae</taxon>
        <taxon>Ancylobacter</taxon>
    </lineage>
</organism>
<protein>
    <submittedName>
        <fullName evidence="3">Membrane protein</fullName>
    </submittedName>
</protein>
<feature type="transmembrane region" description="Helical" evidence="1">
    <location>
        <begin position="85"/>
        <end position="111"/>
    </location>
</feature>
<keyword evidence="1" id="KW-0472">Membrane</keyword>
<reference evidence="3" key="1">
    <citation type="journal article" date="2014" name="Int. J. Syst. Evol. Microbiol.">
        <title>Complete genome sequence of Corynebacterium casei LMG S-19264T (=DSM 44701T), isolated from a smear-ripened cheese.</title>
        <authorList>
            <consortium name="US DOE Joint Genome Institute (JGI-PGF)"/>
            <person name="Walter F."/>
            <person name="Albersmeier A."/>
            <person name="Kalinowski J."/>
            <person name="Ruckert C."/>
        </authorList>
    </citation>
    <scope>NUCLEOTIDE SEQUENCE</scope>
    <source>
        <strain evidence="3">VKM B-2484</strain>
    </source>
</reference>
<evidence type="ECO:0000313" key="4">
    <source>
        <dbReference type="Proteomes" id="UP001143370"/>
    </source>
</evidence>
<gene>
    <name evidence="3" type="ORF">GCM10017643_24680</name>
</gene>
<feature type="transmembrane region" description="Helical" evidence="1">
    <location>
        <begin position="12"/>
        <end position="31"/>
    </location>
</feature>
<dbReference type="InterPro" id="IPR009936">
    <property type="entry name" value="DUF1468"/>
</dbReference>